<evidence type="ECO:0000313" key="16">
    <source>
        <dbReference type="Proteomes" id="UP000177371"/>
    </source>
</evidence>
<evidence type="ECO:0000256" key="4">
    <source>
        <dbReference type="ARBA" id="ARBA00012840"/>
    </source>
</evidence>
<proteinExistence type="inferred from homology"/>
<protein>
    <recommendedName>
        <fullName evidence="4 13">Serine--tRNA ligase</fullName>
        <ecNumber evidence="4 13">6.1.1.11</ecNumber>
    </recommendedName>
</protein>
<evidence type="ECO:0000256" key="3">
    <source>
        <dbReference type="ARBA" id="ARBA00010728"/>
    </source>
</evidence>
<evidence type="ECO:0000256" key="10">
    <source>
        <dbReference type="ARBA" id="ARBA00023146"/>
    </source>
</evidence>
<gene>
    <name evidence="15" type="ORF">A2W32_04570</name>
</gene>
<dbReference type="Pfam" id="PF00587">
    <property type="entry name" value="tRNA-synt_2b"/>
    <property type="match status" value="1"/>
</dbReference>
<dbReference type="SUPFAM" id="SSF55681">
    <property type="entry name" value="Class II aaRS and biotin synthetases"/>
    <property type="match status" value="1"/>
</dbReference>
<evidence type="ECO:0000256" key="6">
    <source>
        <dbReference type="ARBA" id="ARBA00022598"/>
    </source>
</evidence>
<dbReference type="PANTHER" id="PTHR43697">
    <property type="entry name" value="SERYL-TRNA SYNTHETASE"/>
    <property type="match status" value="1"/>
</dbReference>
<keyword evidence="6 15" id="KW-0436">Ligase</keyword>
<dbReference type="InterPro" id="IPR045864">
    <property type="entry name" value="aa-tRNA-synth_II/BPL/LPL"/>
</dbReference>
<dbReference type="InterPro" id="IPR006195">
    <property type="entry name" value="aa-tRNA-synth_II"/>
</dbReference>
<comment type="subcellular location">
    <subcellularLocation>
        <location evidence="1">Cytoplasm</location>
    </subcellularLocation>
</comment>
<feature type="non-terminal residue" evidence="15">
    <location>
        <position position="1"/>
    </location>
</feature>
<dbReference type="GO" id="GO:0006434">
    <property type="term" value="P:seryl-tRNA aminoacylation"/>
    <property type="evidence" value="ECO:0007669"/>
    <property type="project" value="UniProtKB-UniRule"/>
</dbReference>
<dbReference type="EC" id="6.1.1.11" evidence="4 13"/>
<evidence type="ECO:0000256" key="8">
    <source>
        <dbReference type="ARBA" id="ARBA00022840"/>
    </source>
</evidence>
<evidence type="ECO:0000256" key="5">
    <source>
        <dbReference type="ARBA" id="ARBA00022490"/>
    </source>
</evidence>
<dbReference type="GO" id="GO:0005524">
    <property type="term" value="F:ATP binding"/>
    <property type="evidence" value="ECO:0007669"/>
    <property type="project" value="UniProtKB-KW"/>
</dbReference>
<evidence type="ECO:0000256" key="2">
    <source>
        <dbReference type="ARBA" id="ARBA00005045"/>
    </source>
</evidence>
<organism evidence="15 16">
    <name type="scientific">candidate division WWE3 bacterium RBG_16_37_10</name>
    <dbReference type="NCBI Taxonomy" id="1802610"/>
    <lineage>
        <taxon>Bacteria</taxon>
        <taxon>Katanobacteria</taxon>
    </lineage>
</organism>
<keyword evidence="7" id="KW-0547">Nucleotide-binding</keyword>
<keyword evidence="8" id="KW-0067">ATP-binding</keyword>
<evidence type="ECO:0000256" key="13">
    <source>
        <dbReference type="NCBIfam" id="TIGR00414"/>
    </source>
</evidence>
<evidence type="ECO:0000256" key="7">
    <source>
        <dbReference type="ARBA" id="ARBA00022741"/>
    </source>
</evidence>
<comment type="similarity">
    <text evidence="3">Belongs to the class-II aminoacyl-tRNA synthetase family. Type-1 seryl-tRNA synthetase subfamily.</text>
</comment>
<keyword evidence="10" id="KW-0030">Aminoacyl-tRNA synthetase</keyword>
<feature type="domain" description="Aminoacyl-transfer RNA synthetases class-II family profile" evidence="14">
    <location>
        <begin position="1"/>
        <end position="245"/>
    </location>
</feature>
<dbReference type="STRING" id="1802610.A2W32_04570"/>
<keyword evidence="9" id="KW-0648">Protein biosynthesis</keyword>
<keyword evidence="5" id="KW-0963">Cytoplasm</keyword>
<dbReference type="InterPro" id="IPR002314">
    <property type="entry name" value="aa-tRNA-synt_IIb"/>
</dbReference>
<accession>A0A1F4UWL8</accession>
<dbReference type="AlphaFoldDB" id="A0A1F4UWL8"/>
<dbReference type="PROSITE" id="PS50862">
    <property type="entry name" value="AA_TRNA_LIGASE_II"/>
    <property type="match status" value="1"/>
</dbReference>
<dbReference type="EMBL" id="MEUT01000053">
    <property type="protein sequence ID" value="OGC49286.1"/>
    <property type="molecule type" value="Genomic_DNA"/>
</dbReference>
<dbReference type="GO" id="GO:0005737">
    <property type="term" value="C:cytoplasm"/>
    <property type="evidence" value="ECO:0007669"/>
    <property type="project" value="UniProtKB-SubCell"/>
</dbReference>
<dbReference type="InterPro" id="IPR002317">
    <property type="entry name" value="Ser-tRNA-ligase_type_1"/>
</dbReference>
<dbReference type="PRINTS" id="PR00981">
    <property type="entry name" value="TRNASYNTHSER"/>
</dbReference>
<evidence type="ECO:0000313" key="15">
    <source>
        <dbReference type="EMBL" id="OGC49286.1"/>
    </source>
</evidence>
<evidence type="ECO:0000259" key="14">
    <source>
        <dbReference type="PROSITE" id="PS50862"/>
    </source>
</evidence>
<dbReference type="Proteomes" id="UP000177371">
    <property type="component" value="Unassembled WGS sequence"/>
</dbReference>
<dbReference type="NCBIfam" id="TIGR00414">
    <property type="entry name" value="serS"/>
    <property type="match status" value="1"/>
</dbReference>
<comment type="caution">
    <text evidence="15">The sequence shown here is derived from an EMBL/GenBank/DDBJ whole genome shotgun (WGS) entry which is preliminary data.</text>
</comment>
<comment type="catalytic activity">
    <reaction evidence="11">
        <text>tRNA(Sec) + L-serine + ATP = L-seryl-tRNA(Sec) + AMP + diphosphate + H(+)</text>
        <dbReference type="Rhea" id="RHEA:42580"/>
        <dbReference type="Rhea" id="RHEA-COMP:9742"/>
        <dbReference type="Rhea" id="RHEA-COMP:10128"/>
        <dbReference type="ChEBI" id="CHEBI:15378"/>
        <dbReference type="ChEBI" id="CHEBI:30616"/>
        <dbReference type="ChEBI" id="CHEBI:33019"/>
        <dbReference type="ChEBI" id="CHEBI:33384"/>
        <dbReference type="ChEBI" id="CHEBI:78442"/>
        <dbReference type="ChEBI" id="CHEBI:78533"/>
        <dbReference type="ChEBI" id="CHEBI:456215"/>
        <dbReference type="EC" id="6.1.1.11"/>
    </reaction>
</comment>
<sequence length="262" mass="30461">FLKNEGAELEMAVLKYALDYMKQQGFDFYTVPWLVKPDYFVGTGYFPWGEEDHYITQDGLALIGTAEVSLTSYYAGEVLREKDLPIKMMGLSPCFRREVGSYGKDTKGIFRIHQFTKLEQVVLLPEGEEFSREWHEKMLSYVEEILQNLGLSYQIVLMCSGDMGAGQRKKYDVETWFPAQQAYRETHSDSYFLDFQSRRLNMRYKSSDGSLKYVYTLNNTVVATPRLLATILETYQQEDGSVKIPDVLHKYLDFKDIKPKKK</sequence>
<evidence type="ECO:0000256" key="11">
    <source>
        <dbReference type="ARBA" id="ARBA00047929"/>
    </source>
</evidence>
<dbReference type="PANTHER" id="PTHR43697:SF1">
    <property type="entry name" value="SERINE--TRNA LIGASE"/>
    <property type="match status" value="1"/>
</dbReference>
<evidence type="ECO:0000256" key="12">
    <source>
        <dbReference type="ARBA" id="ARBA00048823"/>
    </source>
</evidence>
<reference evidence="15 16" key="1">
    <citation type="journal article" date="2016" name="Nat. Commun.">
        <title>Thousands of microbial genomes shed light on interconnected biogeochemical processes in an aquifer system.</title>
        <authorList>
            <person name="Anantharaman K."/>
            <person name="Brown C.T."/>
            <person name="Hug L.A."/>
            <person name="Sharon I."/>
            <person name="Castelle C.J."/>
            <person name="Probst A.J."/>
            <person name="Thomas B.C."/>
            <person name="Singh A."/>
            <person name="Wilkins M.J."/>
            <person name="Karaoz U."/>
            <person name="Brodie E.L."/>
            <person name="Williams K.H."/>
            <person name="Hubbard S.S."/>
            <person name="Banfield J.F."/>
        </authorList>
    </citation>
    <scope>NUCLEOTIDE SEQUENCE [LARGE SCALE GENOMIC DNA]</scope>
</reference>
<comment type="catalytic activity">
    <reaction evidence="12">
        <text>tRNA(Ser) + L-serine + ATP = L-seryl-tRNA(Ser) + AMP + diphosphate + H(+)</text>
        <dbReference type="Rhea" id="RHEA:12292"/>
        <dbReference type="Rhea" id="RHEA-COMP:9669"/>
        <dbReference type="Rhea" id="RHEA-COMP:9703"/>
        <dbReference type="ChEBI" id="CHEBI:15378"/>
        <dbReference type="ChEBI" id="CHEBI:30616"/>
        <dbReference type="ChEBI" id="CHEBI:33019"/>
        <dbReference type="ChEBI" id="CHEBI:33384"/>
        <dbReference type="ChEBI" id="CHEBI:78442"/>
        <dbReference type="ChEBI" id="CHEBI:78533"/>
        <dbReference type="ChEBI" id="CHEBI:456215"/>
        <dbReference type="EC" id="6.1.1.11"/>
    </reaction>
</comment>
<name>A0A1F4UWL8_UNCKA</name>
<dbReference type="Gene3D" id="3.30.930.10">
    <property type="entry name" value="Bira Bifunctional Protein, Domain 2"/>
    <property type="match status" value="1"/>
</dbReference>
<evidence type="ECO:0000256" key="9">
    <source>
        <dbReference type="ARBA" id="ARBA00022917"/>
    </source>
</evidence>
<evidence type="ECO:0000256" key="1">
    <source>
        <dbReference type="ARBA" id="ARBA00004496"/>
    </source>
</evidence>
<comment type="pathway">
    <text evidence="2">Aminoacyl-tRNA biosynthesis; selenocysteinyl-tRNA(Sec) biosynthesis; L-seryl-tRNA(Sec) from L-serine and tRNA(Sec): step 1/1.</text>
</comment>
<dbReference type="GO" id="GO:0004828">
    <property type="term" value="F:serine-tRNA ligase activity"/>
    <property type="evidence" value="ECO:0007669"/>
    <property type="project" value="UniProtKB-UniRule"/>
</dbReference>